<comment type="caution">
    <text evidence="1">The sequence shown here is derived from an EMBL/GenBank/DDBJ whole genome shotgun (WGS) entry which is preliminary data.</text>
</comment>
<organism evidence="1 3">
    <name type="scientific">Didymodactylos carnosus</name>
    <dbReference type="NCBI Taxonomy" id="1234261"/>
    <lineage>
        <taxon>Eukaryota</taxon>
        <taxon>Metazoa</taxon>
        <taxon>Spiralia</taxon>
        <taxon>Gnathifera</taxon>
        <taxon>Rotifera</taxon>
        <taxon>Eurotatoria</taxon>
        <taxon>Bdelloidea</taxon>
        <taxon>Philodinida</taxon>
        <taxon>Philodinidae</taxon>
        <taxon>Didymodactylos</taxon>
    </lineage>
</organism>
<accession>A0A8S2F2G2</accession>
<reference evidence="1" key="1">
    <citation type="submission" date="2021-02" db="EMBL/GenBank/DDBJ databases">
        <authorList>
            <person name="Nowell W R."/>
        </authorList>
    </citation>
    <scope>NUCLEOTIDE SEQUENCE</scope>
</reference>
<name>A0A8S2F2G2_9BILA</name>
<evidence type="ECO:0000313" key="1">
    <source>
        <dbReference type="EMBL" id="CAF1377929.1"/>
    </source>
</evidence>
<evidence type="ECO:0000313" key="2">
    <source>
        <dbReference type="EMBL" id="CAF4186630.1"/>
    </source>
</evidence>
<protein>
    <submittedName>
        <fullName evidence="1">Uncharacterized protein</fullName>
    </submittedName>
</protein>
<dbReference type="AlphaFoldDB" id="A0A8S2F2G2"/>
<gene>
    <name evidence="1" type="ORF">OVA965_LOCUS31978</name>
    <name evidence="2" type="ORF">TMI583_LOCUS32825</name>
</gene>
<sequence length="166" mass="18659">LLYSDLHIKMNRLKCEDIFSIIDKNEKLSKLPDSILGNTIYCLKLNADSKNAWKADKLKWDQYSTADMKGKFTCPYYSSAQKSATKLESDQKLTKKVYTLETDPLTIIVQYLGDVKLGVPSNHRRAGHMARTSTSDILTMDSSEPSSSMTTVISLDENEVTTAQHS</sequence>
<dbReference type="Proteomes" id="UP000682733">
    <property type="component" value="Unassembled WGS sequence"/>
</dbReference>
<evidence type="ECO:0000313" key="3">
    <source>
        <dbReference type="Proteomes" id="UP000677228"/>
    </source>
</evidence>
<feature type="non-terminal residue" evidence="1">
    <location>
        <position position="1"/>
    </location>
</feature>
<dbReference type="EMBL" id="CAJOBA010046217">
    <property type="protein sequence ID" value="CAF4186630.1"/>
    <property type="molecule type" value="Genomic_DNA"/>
</dbReference>
<proteinExistence type="predicted"/>
<dbReference type="Proteomes" id="UP000677228">
    <property type="component" value="Unassembled WGS sequence"/>
</dbReference>
<dbReference type="EMBL" id="CAJNOK010024534">
    <property type="protein sequence ID" value="CAF1377929.1"/>
    <property type="molecule type" value="Genomic_DNA"/>
</dbReference>